<evidence type="ECO:0000313" key="2">
    <source>
        <dbReference type="EMBL" id="KKM73090.1"/>
    </source>
</evidence>
<name>A0A0F9M8T6_9ZZZZ</name>
<evidence type="ECO:0000256" key="1">
    <source>
        <dbReference type="SAM" id="MobiDB-lite"/>
    </source>
</evidence>
<organism evidence="2">
    <name type="scientific">marine sediment metagenome</name>
    <dbReference type="NCBI Taxonomy" id="412755"/>
    <lineage>
        <taxon>unclassified sequences</taxon>
        <taxon>metagenomes</taxon>
        <taxon>ecological metagenomes</taxon>
    </lineage>
</organism>
<protein>
    <submittedName>
        <fullName evidence="2">Uncharacterized protein</fullName>
    </submittedName>
</protein>
<proteinExistence type="predicted"/>
<feature type="region of interest" description="Disordered" evidence="1">
    <location>
        <begin position="245"/>
        <end position="274"/>
    </location>
</feature>
<accession>A0A0F9M8T6</accession>
<comment type="caution">
    <text evidence="2">The sequence shown here is derived from an EMBL/GenBank/DDBJ whole genome shotgun (WGS) entry which is preliminary data.</text>
</comment>
<reference evidence="2" key="1">
    <citation type="journal article" date="2015" name="Nature">
        <title>Complex archaea that bridge the gap between prokaryotes and eukaryotes.</title>
        <authorList>
            <person name="Spang A."/>
            <person name="Saw J.H."/>
            <person name="Jorgensen S.L."/>
            <person name="Zaremba-Niedzwiedzka K."/>
            <person name="Martijn J."/>
            <person name="Lind A.E."/>
            <person name="van Eijk R."/>
            <person name="Schleper C."/>
            <person name="Guy L."/>
            <person name="Ettema T.J."/>
        </authorList>
    </citation>
    <scope>NUCLEOTIDE SEQUENCE</scope>
</reference>
<gene>
    <name evidence="2" type="ORF">LCGC14_1413990</name>
</gene>
<dbReference type="EMBL" id="LAZR01009362">
    <property type="protein sequence ID" value="KKM73090.1"/>
    <property type="molecule type" value="Genomic_DNA"/>
</dbReference>
<sequence>MGNYWSNAEVHRFGGFGDGRWKTAHVPISWDLVIRKNVPGNVTELFIQADRDLPVASIAIDPAGDGAAERYSRETRQWVARVQAEKRKGADLGAKQTSLIKLLALSTYGMADDAADDLPPLVPFVRTYMSAVMPNSAPQKWETTGTFKLRMARNEYETGAFGIYANGKDLKGVNFTLEELTGPGGKLACRIDCRTAEYSAVVINKHPKKKLYRMFPQRMWPAYPVDIPAGRSHWFWVTIKTLAAPASRASTRERSPSTPTKAPPSCPSRSRSCP</sequence>
<dbReference type="AlphaFoldDB" id="A0A0F9M8T6"/>